<accession>A0A9P4IFR9</accession>
<reference evidence="1" key="1">
    <citation type="journal article" date="2020" name="Stud. Mycol.">
        <title>101 Dothideomycetes genomes: a test case for predicting lifestyles and emergence of pathogens.</title>
        <authorList>
            <person name="Haridas S."/>
            <person name="Albert R."/>
            <person name="Binder M."/>
            <person name="Bloem J."/>
            <person name="Labutti K."/>
            <person name="Salamov A."/>
            <person name="Andreopoulos B."/>
            <person name="Baker S."/>
            <person name="Barry K."/>
            <person name="Bills G."/>
            <person name="Bluhm B."/>
            <person name="Cannon C."/>
            <person name="Castanera R."/>
            <person name="Culley D."/>
            <person name="Daum C."/>
            <person name="Ezra D."/>
            <person name="Gonzalez J."/>
            <person name="Henrissat B."/>
            <person name="Kuo A."/>
            <person name="Liang C."/>
            <person name="Lipzen A."/>
            <person name="Lutzoni F."/>
            <person name="Magnuson J."/>
            <person name="Mondo S."/>
            <person name="Nolan M."/>
            <person name="Ohm R."/>
            <person name="Pangilinan J."/>
            <person name="Park H.-J."/>
            <person name="Ramirez L."/>
            <person name="Alfaro M."/>
            <person name="Sun H."/>
            <person name="Tritt A."/>
            <person name="Yoshinaga Y."/>
            <person name="Zwiers L.-H."/>
            <person name="Turgeon B."/>
            <person name="Goodwin S."/>
            <person name="Spatafora J."/>
            <person name="Crous P."/>
            <person name="Grigoriev I."/>
        </authorList>
    </citation>
    <scope>NUCLEOTIDE SEQUENCE</scope>
    <source>
        <strain evidence="1">CBS 133067</strain>
    </source>
</reference>
<dbReference type="OrthoDB" id="544298at2759"/>
<dbReference type="AlphaFoldDB" id="A0A9P4IFR9"/>
<gene>
    <name evidence="1" type="ORF">NA57DRAFT_74538</name>
</gene>
<organism evidence="1 2">
    <name type="scientific">Rhizodiscina lignyota</name>
    <dbReference type="NCBI Taxonomy" id="1504668"/>
    <lineage>
        <taxon>Eukaryota</taxon>
        <taxon>Fungi</taxon>
        <taxon>Dikarya</taxon>
        <taxon>Ascomycota</taxon>
        <taxon>Pezizomycotina</taxon>
        <taxon>Dothideomycetes</taxon>
        <taxon>Pleosporomycetidae</taxon>
        <taxon>Aulographales</taxon>
        <taxon>Rhizodiscinaceae</taxon>
        <taxon>Rhizodiscina</taxon>
    </lineage>
</organism>
<protein>
    <submittedName>
        <fullName evidence="1">Uncharacterized protein</fullName>
    </submittedName>
</protein>
<name>A0A9P4IFR9_9PEZI</name>
<keyword evidence="2" id="KW-1185">Reference proteome</keyword>
<proteinExistence type="predicted"/>
<dbReference type="Proteomes" id="UP000799772">
    <property type="component" value="Unassembled WGS sequence"/>
</dbReference>
<evidence type="ECO:0000313" key="2">
    <source>
        <dbReference type="Proteomes" id="UP000799772"/>
    </source>
</evidence>
<comment type="caution">
    <text evidence="1">The sequence shown here is derived from an EMBL/GenBank/DDBJ whole genome shotgun (WGS) entry which is preliminary data.</text>
</comment>
<evidence type="ECO:0000313" key="1">
    <source>
        <dbReference type="EMBL" id="KAF2100941.1"/>
    </source>
</evidence>
<sequence length="204" mass="21431">MTSLFLPHPAYAEEQEHARTILTFHVLRSGFVAGATVSLMTATSSLLFSRIRHQTPLSLSSFGRTSLIHAARGGPIGLALIGIVLVPYMHGREEIEWQDRSWRLLENRGQVECDWWLLGGSAVGAAAAPFVLRRNAGAVAGKAIQGGVKSIGTATAVSGGASLGSVTGMLAYLARPGSPSRGGQEIVDASRDVAKEGIEVAKGK</sequence>
<dbReference type="EMBL" id="ML978124">
    <property type="protein sequence ID" value="KAF2100941.1"/>
    <property type="molecule type" value="Genomic_DNA"/>
</dbReference>